<protein>
    <submittedName>
        <fullName evidence="2">Uncharacterized protein</fullName>
    </submittedName>
</protein>
<reference evidence="2" key="1">
    <citation type="submission" date="2021-10" db="EMBL/GenBank/DDBJ databases">
        <title>Melipona bicolor Genome sequencing and assembly.</title>
        <authorList>
            <person name="Araujo N.S."/>
            <person name="Arias M.C."/>
        </authorList>
    </citation>
    <scope>NUCLEOTIDE SEQUENCE</scope>
    <source>
        <strain evidence="2">USP_2M_L1-L4_2017</strain>
        <tissue evidence="2">Whole body</tissue>
    </source>
</reference>
<sequence length="63" mass="7268">MQARPRSFARGPASGGWSMQMLPQPKQIPMKHPTNREPFAYALRSERRDDRRESTPVARTSRS</sequence>
<evidence type="ECO:0000256" key="1">
    <source>
        <dbReference type="SAM" id="MobiDB-lite"/>
    </source>
</evidence>
<feature type="compositionally biased region" description="Basic and acidic residues" evidence="1">
    <location>
        <begin position="44"/>
        <end position="54"/>
    </location>
</feature>
<evidence type="ECO:0000313" key="2">
    <source>
        <dbReference type="EMBL" id="KAK1136280.1"/>
    </source>
</evidence>
<feature type="region of interest" description="Disordered" evidence="1">
    <location>
        <begin position="1"/>
        <end position="63"/>
    </location>
</feature>
<accession>A0AA40KX79</accession>
<gene>
    <name evidence="2" type="ORF">K0M31_000844</name>
</gene>
<dbReference type="EMBL" id="JAHYIQ010000001">
    <property type="protein sequence ID" value="KAK1136280.1"/>
    <property type="molecule type" value="Genomic_DNA"/>
</dbReference>
<organism evidence="2 3">
    <name type="scientific">Melipona bicolor</name>
    <dbReference type="NCBI Taxonomy" id="60889"/>
    <lineage>
        <taxon>Eukaryota</taxon>
        <taxon>Metazoa</taxon>
        <taxon>Ecdysozoa</taxon>
        <taxon>Arthropoda</taxon>
        <taxon>Hexapoda</taxon>
        <taxon>Insecta</taxon>
        <taxon>Pterygota</taxon>
        <taxon>Neoptera</taxon>
        <taxon>Endopterygota</taxon>
        <taxon>Hymenoptera</taxon>
        <taxon>Apocrita</taxon>
        <taxon>Aculeata</taxon>
        <taxon>Apoidea</taxon>
        <taxon>Anthophila</taxon>
        <taxon>Apidae</taxon>
        <taxon>Melipona</taxon>
    </lineage>
</organism>
<dbReference type="AlphaFoldDB" id="A0AA40KX79"/>
<feature type="non-terminal residue" evidence="2">
    <location>
        <position position="63"/>
    </location>
</feature>
<name>A0AA40KX79_9HYME</name>
<keyword evidence="3" id="KW-1185">Reference proteome</keyword>
<dbReference type="Proteomes" id="UP001177670">
    <property type="component" value="Unassembled WGS sequence"/>
</dbReference>
<proteinExistence type="predicted"/>
<evidence type="ECO:0000313" key="3">
    <source>
        <dbReference type="Proteomes" id="UP001177670"/>
    </source>
</evidence>
<comment type="caution">
    <text evidence="2">The sequence shown here is derived from an EMBL/GenBank/DDBJ whole genome shotgun (WGS) entry which is preliminary data.</text>
</comment>